<dbReference type="EMBL" id="WKEW01000026">
    <property type="protein sequence ID" value="MCF5057405.1"/>
    <property type="molecule type" value="Genomic_DNA"/>
</dbReference>
<sequence length="101" mass="11460">MKLIQTAILDVVIIEPKVFVDDRGWFMESFNEERFHTALKELGLPIPRAFVQDNHSCSAKGVLRGLHFQRAPHAQGKLVRVVRGAAFDVAVEIWPEASPYF</sequence>
<evidence type="ECO:0000313" key="8">
    <source>
        <dbReference type="EMBL" id="MCF5057405.1"/>
    </source>
</evidence>
<evidence type="ECO:0000256" key="7">
    <source>
        <dbReference type="ARBA" id="ARBA00033311"/>
    </source>
</evidence>
<comment type="function">
    <text evidence="2">Catalyzes the epimerization of the C3' and C5'positions of dTDP-6-deoxy-D-xylo-4-hexulose, forming dTDP-6-deoxy-L-lyxo-4-hexulose.</text>
</comment>
<protein>
    <recommendedName>
        <fullName evidence="4">dTDP-4-dehydrorhamnose 3,5-epimerase</fullName>
        <ecNumber evidence="3">5.1.3.13</ecNumber>
    </recommendedName>
    <alternativeName>
        <fullName evidence="6">Thymidine diphospho-4-keto-rhamnose 3,5-epimerase</fullName>
    </alternativeName>
    <alternativeName>
        <fullName evidence="5">dTDP-4-keto-6-deoxyglucose 3,5-epimerase</fullName>
    </alternativeName>
    <alternativeName>
        <fullName evidence="7">dTDP-6-deoxy-D-xylo-4-hexulose 3,5-epimerase</fullName>
    </alternativeName>
</protein>
<dbReference type="PANTHER" id="PTHR21047:SF2">
    <property type="entry name" value="THYMIDINE DIPHOSPHO-4-KETO-RHAMNOSE 3,5-EPIMERASE"/>
    <property type="match status" value="1"/>
</dbReference>
<evidence type="ECO:0000256" key="6">
    <source>
        <dbReference type="ARBA" id="ARBA00031424"/>
    </source>
</evidence>
<comment type="catalytic activity">
    <reaction evidence="1">
        <text>dTDP-4-dehydro-6-deoxy-alpha-D-glucose = dTDP-4-dehydro-beta-L-rhamnose</text>
        <dbReference type="Rhea" id="RHEA:16969"/>
        <dbReference type="ChEBI" id="CHEBI:57649"/>
        <dbReference type="ChEBI" id="CHEBI:62830"/>
        <dbReference type="EC" id="5.1.3.13"/>
    </reaction>
</comment>
<dbReference type="AlphaFoldDB" id="A0AAW5A5A9"/>
<dbReference type="Gene3D" id="2.60.120.10">
    <property type="entry name" value="Jelly Rolls"/>
    <property type="match status" value="1"/>
</dbReference>
<dbReference type="InterPro" id="IPR011051">
    <property type="entry name" value="RmlC_Cupin_sf"/>
</dbReference>
<dbReference type="Proteomes" id="UP000814172">
    <property type="component" value="Unassembled WGS sequence"/>
</dbReference>
<evidence type="ECO:0000256" key="5">
    <source>
        <dbReference type="ARBA" id="ARBA00029758"/>
    </source>
</evidence>
<evidence type="ECO:0000313" key="9">
    <source>
        <dbReference type="Proteomes" id="UP000814172"/>
    </source>
</evidence>
<dbReference type="SUPFAM" id="SSF51182">
    <property type="entry name" value="RmlC-like cupins"/>
    <property type="match status" value="1"/>
</dbReference>
<evidence type="ECO:0000256" key="1">
    <source>
        <dbReference type="ARBA" id="ARBA00001298"/>
    </source>
</evidence>
<dbReference type="PANTHER" id="PTHR21047">
    <property type="entry name" value="DTDP-6-DEOXY-D-GLUCOSE-3,5 EPIMERASE"/>
    <property type="match status" value="1"/>
</dbReference>
<name>A0AAW5A5A9_9PSED</name>
<dbReference type="InterPro" id="IPR014710">
    <property type="entry name" value="RmlC-like_jellyroll"/>
</dbReference>
<proteinExistence type="predicted"/>
<gene>
    <name evidence="8" type="ORF">GIW75_10625</name>
</gene>
<evidence type="ECO:0000256" key="3">
    <source>
        <dbReference type="ARBA" id="ARBA00012098"/>
    </source>
</evidence>
<dbReference type="InterPro" id="IPR000888">
    <property type="entry name" value="RmlC-like"/>
</dbReference>
<dbReference type="RefSeq" id="WP_236299467.1">
    <property type="nucleotide sequence ID" value="NZ_WKEW01000026.1"/>
</dbReference>
<dbReference type="Pfam" id="PF00908">
    <property type="entry name" value="dTDP_sugar_isom"/>
    <property type="match status" value="1"/>
</dbReference>
<dbReference type="EC" id="5.1.3.13" evidence="3"/>
<evidence type="ECO:0000256" key="2">
    <source>
        <dbReference type="ARBA" id="ARBA00001997"/>
    </source>
</evidence>
<reference evidence="8 9" key="1">
    <citation type="submission" date="2019-11" db="EMBL/GenBank/DDBJ databases">
        <title>Epiphytic Pseudomonas syringae from cherry orchards.</title>
        <authorList>
            <person name="Hulin M.T."/>
        </authorList>
    </citation>
    <scope>NUCLEOTIDE SEQUENCE [LARGE SCALE GENOMIC DNA]</scope>
    <source>
        <strain evidence="8 9">PA-6-9F</strain>
    </source>
</reference>
<evidence type="ECO:0000256" key="4">
    <source>
        <dbReference type="ARBA" id="ARBA00019595"/>
    </source>
</evidence>
<dbReference type="GO" id="GO:0005829">
    <property type="term" value="C:cytosol"/>
    <property type="evidence" value="ECO:0007669"/>
    <property type="project" value="TreeGrafter"/>
</dbReference>
<dbReference type="GO" id="GO:0019305">
    <property type="term" value="P:dTDP-rhamnose biosynthetic process"/>
    <property type="evidence" value="ECO:0007669"/>
    <property type="project" value="TreeGrafter"/>
</dbReference>
<organism evidence="8 9">
    <name type="scientific">Pseudomonas proteolytica</name>
    <dbReference type="NCBI Taxonomy" id="219574"/>
    <lineage>
        <taxon>Bacteria</taxon>
        <taxon>Pseudomonadati</taxon>
        <taxon>Pseudomonadota</taxon>
        <taxon>Gammaproteobacteria</taxon>
        <taxon>Pseudomonadales</taxon>
        <taxon>Pseudomonadaceae</taxon>
        <taxon>Pseudomonas</taxon>
    </lineage>
</organism>
<dbReference type="GO" id="GO:0008830">
    <property type="term" value="F:dTDP-4-dehydrorhamnose 3,5-epimerase activity"/>
    <property type="evidence" value="ECO:0007669"/>
    <property type="project" value="UniProtKB-EC"/>
</dbReference>
<dbReference type="GO" id="GO:0000271">
    <property type="term" value="P:polysaccharide biosynthetic process"/>
    <property type="evidence" value="ECO:0007669"/>
    <property type="project" value="TreeGrafter"/>
</dbReference>
<keyword evidence="9" id="KW-1185">Reference proteome</keyword>
<comment type="caution">
    <text evidence="8">The sequence shown here is derived from an EMBL/GenBank/DDBJ whole genome shotgun (WGS) entry which is preliminary data.</text>
</comment>
<accession>A0AAW5A5A9</accession>